<protein>
    <submittedName>
        <fullName evidence="1">Cyclic lactone autoinducer peptide</fullName>
    </submittedName>
</protein>
<organism evidence="1 2">
    <name type="scientific">Lacrimispora xylanolytica</name>
    <dbReference type="NCBI Taxonomy" id="29375"/>
    <lineage>
        <taxon>Bacteria</taxon>
        <taxon>Bacillati</taxon>
        <taxon>Bacillota</taxon>
        <taxon>Clostridia</taxon>
        <taxon>Lachnospirales</taxon>
        <taxon>Lachnospiraceae</taxon>
        <taxon>Lacrimispora</taxon>
    </lineage>
</organism>
<reference evidence="1" key="1">
    <citation type="submission" date="2022-11" db="EMBL/GenBank/DDBJ databases">
        <title>Lacrimispora xylanolytica sy1, complete genome.</title>
        <authorList>
            <person name="Choi S."/>
        </authorList>
    </citation>
    <scope>NUCLEOTIDE SEQUENCE</scope>
    <source>
        <strain evidence="1">Sy1</strain>
    </source>
</reference>
<evidence type="ECO:0000313" key="2">
    <source>
        <dbReference type="Proteomes" id="UP001163115"/>
    </source>
</evidence>
<dbReference type="InterPro" id="IPR009229">
    <property type="entry name" value="AgrD"/>
</dbReference>
<accession>A0ABY7AHI0</accession>
<proteinExistence type="predicted"/>
<dbReference type="EMBL" id="CP113524">
    <property type="protein sequence ID" value="WAJ25248.1"/>
    <property type="molecule type" value="Genomic_DNA"/>
</dbReference>
<dbReference type="NCBIfam" id="TIGR04223">
    <property type="entry name" value="quorum_AgrD"/>
    <property type="match status" value="1"/>
</dbReference>
<keyword evidence="2" id="KW-1185">Reference proteome</keyword>
<name>A0ABY7AHI0_9FIRM</name>
<sequence length="47" mass="5220">MKKLSVVMGNVVVALALKSAVTTSNLACGYIYYQPEMPKEAKKLRKF</sequence>
<gene>
    <name evidence="1" type="ORF">OW255_07000</name>
</gene>
<dbReference type="Proteomes" id="UP001163115">
    <property type="component" value="Chromosome"/>
</dbReference>
<dbReference type="RefSeq" id="WP_268116127.1">
    <property type="nucleotide sequence ID" value="NZ_CP113524.1"/>
</dbReference>
<evidence type="ECO:0000313" key="1">
    <source>
        <dbReference type="EMBL" id="WAJ25248.1"/>
    </source>
</evidence>